<evidence type="ECO:0000256" key="7">
    <source>
        <dbReference type="HAMAP-Rule" id="MF_00412"/>
    </source>
</evidence>
<dbReference type="GO" id="GO:0050661">
    <property type="term" value="F:NADP binding"/>
    <property type="evidence" value="ECO:0007669"/>
    <property type="project" value="InterPro"/>
</dbReference>
<keyword evidence="5 7" id="KW-0560">Oxidoreductase</keyword>
<dbReference type="InterPro" id="IPR015590">
    <property type="entry name" value="Aldehyde_DH_dom"/>
</dbReference>
<keyword evidence="3 7" id="KW-0641">Proline biosynthesis</keyword>
<dbReference type="InterPro" id="IPR016163">
    <property type="entry name" value="Ald_DH_C"/>
</dbReference>
<comment type="catalytic activity">
    <reaction evidence="6 7">
        <text>L-glutamate 5-semialdehyde + phosphate + NADP(+) = L-glutamyl 5-phosphate + NADPH + H(+)</text>
        <dbReference type="Rhea" id="RHEA:19541"/>
        <dbReference type="ChEBI" id="CHEBI:15378"/>
        <dbReference type="ChEBI" id="CHEBI:43474"/>
        <dbReference type="ChEBI" id="CHEBI:57783"/>
        <dbReference type="ChEBI" id="CHEBI:58066"/>
        <dbReference type="ChEBI" id="CHEBI:58274"/>
        <dbReference type="ChEBI" id="CHEBI:58349"/>
        <dbReference type="EC" id="1.2.1.41"/>
    </reaction>
</comment>
<dbReference type="PIRSF" id="PIRSF000151">
    <property type="entry name" value="GPR"/>
    <property type="match status" value="1"/>
</dbReference>
<evidence type="ECO:0000256" key="1">
    <source>
        <dbReference type="ARBA" id="ARBA00004985"/>
    </source>
</evidence>
<evidence type="ECO:0000256" key="6">
    <source>
        <dbReference type="ARBA" id="ARBA00049024"/>
    </source>
</evidence>
<dbReference type="NCBIfam" id="NF001221">
    <property type="entry name" value="PRK00197.1"/>
    <property type="match status" value="1"/>
</dbReference>
<dbReference type="Gene3D" id="3.40.605.10">
    <property type="entry name" value="Aldehyde Dehydrogenase, Chain A, domain 1"/>
    <property type="match status" value="1"/>
</dbReference>
<keyword evidence="4 7" id="KW-0521">NADP</keyword>
<dbReference type="InterPro" id="IPR016162">
    <property type="entry name" value="Ald_DH_N"/>
</dbReference>
<dbReference type="InterPro" id="IPR016161">
    <property type="entry name" value="Ald_DH/histidinol_DH"/>
</dbReference>
<evidence type="ECO:0000313" key="9">
    <source>
        <dbReference type="EMBL" id="SUQ19207.1"/>
    </source>
</evidence>
<dbReference type="HAMAP" id="MF_00412">
    <property type="entry name" value="ProA"/>
    <property type="match status" value="1"/>
</dbReference>
<dbReference type="InterPro" id="IPR000965">
    <property type="entry name" value="GPR_dom"/>
</dbReference>
<dbReference type="EC" id="1.2.1.41" evidence="7"/>
<name>A0A380RW25_FIBSU</name>
<dbReference type="CDD" id="cd07079">
    <property type="entry name" value="ALDH_F18-19_ProA-GPR"/>
    <property type="match status" value="1"/>
</dbReference>
<evidence type="ECO:0000259" key="8">
    <source>
        <dbReference type="Pfam" id="PF00171"/>
    </source>
</evidence>
<organism evidence="9 10">
    <name type="scientific">Fibrobacter succinogenes</name>
    <name type="common">Bacteroides succinogenes</name>
    <dbReference type="NCBI Taxonomy" id="833"/>
    <lineage>
        <taxon>Bacteria</taxon>
        <taxon>Pseudomonadati</taxon>
        <taxon>Fibrobacterota</taxon>
        <taxon>Fibrobacteria</taxon>
        <taxon>Fibrobacterales</taxon>
        <taxon>Fibrobacteraceae</taxon>
        <taxon>Fibrobacter</taxon>
    </lineage>
</organism>
<proteinExistence type="inferred from homology"/>
<evidence type="ECO:0000256" key="5">
    <source>
        <dbReference type="ARBA" id="ARBA00023002"/>
    </source>
</evidence>
<dbReference type="AlphaFoldDB" id="A0A380RW25"/>
<dbReference type="Pfam" id="PF00171">
    <property type="entry name" value="Aldedh"/>
    <property type="match status" value="1"/>
</dbReference>
<comment type="similarity">
    <text evidence="7">Belongs to the gamma-glutamyl phosphate reductase family.</text>
</comment>
<feature type="domain" description="Aldehyde dehydrogenase" evidence="8">
    <location>
        <begin position="13"/>
        <end position="285"/>
    </location>
</feature>
<accession>A0A380RW25</accession>
<dbReference type="PANTHER" id="PTHR11063:SF8">
    <property type="entry name" value="DELTA-1-PYRROLINE-5-CARBOXYLATE SYNTHASE"/>
    <property type="match status" value="1"/>
</dbReference>
<evidence type="ECO:0000256" key="3">
    <source>
        <dbReference type="ARBA" id="ARBA00022650"/>
    </source>
</evidence>
<dbReference type="NCBIfam" id="TIGR00407">
    <property type="entry name" value="proA"/>
    <property type="match status" value="1"/>
</dbReference>
<comment type="subcellular location">
    <subcellularLocation>
        <location evidence="7">Cytoplasm</location>
    </subcellularLocation>
</comment>
<comment type="pathway">
    <text evidence="1 7">Amino-acid biosynthesis; L-proline biosynthesis; L-glutamate 5-semialdehyde from L-glutamate: step 2/2.</text>
</comment>
<keyword evidence="2 7" id="KW-0028">Amino-acid biosynthesis</keyword>
<dbReference type="GO" id="GO:0055129">
    <property type="term" value="P:L-proline biosynthetic process"/>
    <property type="evidence" value="ECO:0007669"/>
    <property type="project" value="UniProtKB-UniRule"/>
</dbReference>
<evidence type="ECO:0000256" key="2">
    <source>
        <dbReference type="ARBA" id="ARBA00022605"/>
    </source>
</evidence>
<dbReference type="GO" id="GO:0005737">
    <property type="term" value="C:cytoplasm"/>
    <property type="evidence" value="ECO:0007669"/>
    <property type="project" value="UniProtKB-SubCell"/>
</dbReference>
<dbReference type="RefSeq" id="WP_109571925.1">
    <property type="nucleotide sequence ID" value="NZ_UHJL01000001.1"/>
</dbReference>
<sequence>MTQNNVNLEKYSDELANKAKNASKKIRTLSAEKRAAVLARVAEILRAKKPEILAANKLDLEAAAGKLDDSKMDRLTLNDARIESMAKGAEEIAAFTDPLGRVLESRELKNGIKISRVAVPIGSVFFIFESRPNVTIDGACLCFKAGNAVILRGGKESINSAKCLAGIFHQALEENGVDKDAVQLVTETSHDLVGMLLQRNDCLDLVIPRGGERLIRAVVEQSKIPVIKHFNGICHVYVDKSADMEKAVNILINAKTQRTGVCNAMECVIIDRHIDDANVKKLIDCLADRGVELFGNKDAQSHDSRIKDIGDDSNYHHEYLALKASVKFVDNVEEACDHIEKNSSRHTEAVVAEDASVQDYFVANVDSSSVMVNASTRFADGGEYGLGAEVGISTDKLHARGPMGVESLCSYKWILRGNGQVRG</sequence>
<dbReference type="UniPathway" id="UPA00098">
    <property type="reaction ID" value="UER00360"/>
</dbReference>
<dbReference type="Proteomes" id="UP000255423">
    <property type="component" value="Unassembled WGS sequence"/>
</dbReference>
<dbReference type="InterPro" id="IPR012134">
    <property type="entry name" value="Glu-5-SA_DH"/>
</dbReference>
<dbReference type="EMBL" id="UHJL01000001">
    <property type="protein sequence ID" value="SUQ19207.1"/>
    <property type="molecule type" value="Genomic_DNA"/>
</dbReference>
<protein>
    <recommendedName>
        <fullName evidence="7">Gamma-glutamyl phosphate reductase</fullName>
        <shortName evidence="7">GPR</shortName>
        <ecNumber evidence="7">1.2.1.41</ecNumber>
    </recommendedName>
    <alternativeName>
        <fullName evidence="7">Glutamate-5-semialdehyde dehydrogenase</fullName>
    </alternativeName>
    <alternativeName>
        <fullName evidence="7">Glutamyl-gamma-semialdehyde dehydrogenase</fullName>
        <shortName evidence="7">GSA dehydrogenase</shortName>
    </alternativeName>
</protein>
<dbReference type="GO" id="GO:0004350">
    <property type="term" value="F:glutamate-5-semialdehyde dehydrogenase activity"/>
    <property type="evidence" value="ECO:0007669"/>
    <property type="project" value="UniProtKB-UniRule"/>
</dbReference>
<reference evidence="9 10" key="1">
    <citation type="submission" date="2017-08" db="EMBL/GenBank/DDBJ databases">
        <authorList>
            <person name="de Groot N.N."/>
        </authorList>
    </citation>
    <scope>NUCLEOTIDE SEQUENCE [LARGE SCALE GENOMIC DNA]</scope>
    <source>
        <strain evidence="9 10">HM2</strain>
    </source>
</reference>
<dbReference type="PANTHER" id="PTHR11063">
    <property type="entry name" value="GLUTAMATE SEMIALDEHYDE DEHYDROGENASE"/>
    <property type="match status" value="1"/>
</dbReference>
<comment type="function">
    <text evidence="7">Catalyzes the NADPH-dependent reduction of L-glutamate 5-phosphate into L-glutamate 5-semialdehyde and phosphate. The product spontaneously undergoes cyclization to form 1-pyrroline-5-carboxylate.</text>
</comment>
<dbReference type="Gene3D" id="3.40.309.10">
    <property type="entry name" value="Aldehyde Dehydrogenase, Chain A, domain 2"/>
    <property type="match status" value="1"/>
</dbReference>
<keyword evidence="7" id="KW-0963">Cytoplasm</keyword>
<evidence type="ECO:0000313" key="10">
    <source>
        <dbReference type="Proteomes" id="UP000255423"/>
    </source>
</evidence>
<evidence type="ECO:0000256" key="4">
    <source>
        <dbReference type="ARBA" id="ARBA00022857"/>
    </source>
</evidence>
<dbReference type="SUPFAM" id="SSF53720">
    <property type="entry name" value="ALDH-like"/>
    <property type="match status" value="1"/>
</dbReference>
<gene>
    <name evidence="7" type="primary">proA</name>
    <name evidence="9" type="ORF">SAMN05661053_0435</name>
</gene>